<feature type="domain" description="SLH" evidence="1">
    <location>
        <begin position="226"/>
        <end position="286"/>
    </location>
</feature>
<protein>
    <submittedName>
        <fullName evidence="2">S-layer homology domain-containing protein</fullName>
    </submittedName>
</protein>
<dbReference type="Proteomes" id="UP001153404">
    <property type="component" value="Unassembled WGS sequence"/>
</dbReference>
<evidence type="ECO:0000313" key="3">
    <source>
        <dbReference type="Proteomes" id="UP001153404"/>
    </source>
</evidence>
<accession>A0A9X4QX31</accession>
<dbReference type="RefSeq" id="WP_277538872.1">
    <property type="nucleotide sequence ID" value="NZ_JAPDIA010000009.1"/>
</dbReference>
<keyword evidence="3" id="KW-1185">Reference proteome</keyword>
<evidence type="ECO:0000313" key="2">
    <source>
        <dbReference type="EMBL" id="MDG0814168.1"/>
    </source>
</evidence>
<dbReference type="PANTHER" id="PTHR43308:SF5">
    <property type="entry name" value="S-LAYER PROTEIN _ PEPTIDOGLYCAN ENDO-BETA-N-ACETYLGLUCOSAMINIDASE"/>
    <property type="match status" value="1"/>
</dbReference>
<dbReference type="InterPro" id="IPR001119">
    <property type="entry name" value="SLH_dom"/>
</dbReference>
<organism evidence="2 3">
    <name type="scientific">Cohnella rhizosphaerae</name>
    <dbReference type="NCBI Taxonomy" id="1457232"/>
    <lineage>
        <taxon>Bacteria</taxon>
        <taxon>Bacillati</taxon>
        <taxon>Bacillota</taxon>
        <taxon>Bacilli</taxon>
        <taxon>Bacillales</taxon>
        <taxon>Paenibacillaceae</taxon>
        <taxon>Cohnella</taxon>
    </lineage>
</organism>
<proteinExistence type="predicted"/>
<dbReference type="PROSITE" id="PS51272">
    <property type="entry name" value="SLH"/>
    <property type="match status" value="3"/>
</dbReference>
<sequence length="286" mass="30236">MTVSKALNSPAPADTHLRLLSDVYAWKLEAGSRLSAAVKLTIAYDAARLDGADPRKLGVYRQDAADKTRWTYVGGVVDRAAGSVEADVSEPGAYAVLIAEYKFGDLANHWSREDVEALASRGIVTGDPDGSFRPNGKITRAEFVKLLLPVFANRAGANQGASGTFADVPQDAWYGEAVSIATTAAIVQGAGGKFRPTDPVTREEMAVMLYRALGIVTDDLDPEKLLSVFNDGAKVSGWARMQVAYAVKAGLLKGSGGRLNPGAAATRAEAATVLLRVLEAQGKIEK</sequence>
<feature type="domain" description="SLH" evidence="1">
    <location>
        <begin position="161"/>
        <end position="223"/>
    </location>
</feature>
<name>A0A9X4QX31_9BACL</name>
<dbReference type="PANTHER" id="PTHR43308">
    <property type="entry name" value="OUTER MEMBRANE PROTEIN ALPHA-RELATED"/>
    <property type="match status" value="1"/>
</dbReference>
<evidence type="ECO:0000259" key="1">
    <source>
        <dbReference type="PROSITE" id="PS51272"/>
    </source>
</evidence>
<dbReference type="AlphaFoldDB" id="A0A9X4QX31"/>
<gene>
    <name evidence="2" type="ORF">OMP40_36485</name>
</gene>
<reference evidence="2" key="1">
    <citation type="submission" date="2022-10" db="EMBL/GenBank/DDBJ databases">
        <title>Comparative genomic analysis of Cohnella hashimotonis sp. nov., isolated from the International Space Station.</title>
        <authorList>
            <person name="Simpson A."/>
            <person name="Venkateswaran K."/>
        </authorList>
    </citation>
    <scope>NUCLEOTIDE SEQUENCE</scope>
    <source>
        <strain evidence="2">DSM 28161</strain>
    </source>
</reference>
<dbReference type="Pfam" id="PF00395">
    <property type="entry name" value="SLH"/>
    <property type="match status" value="3"/>
</dbReference>
<dbReference type="InterPro" id="IPR051465">
    <property type="entry name" value="Cell_Envelope_Struct_Comp"/>
</dbReference>
<dbReference type="EMBL" id="JAPDIA010000009">
    <property type="protein sequence ID" value="MDG0814168.1"/>
    <property type="molecule type" value="Genomic_DNA"/>
</dbReference>
<feature type="domain" description="SLH" evidence="1">
    <location>
        <begin position="98"/>
        <end position="159"/>
    </location>
</feature>
<comment type="caution">
    <text evidence="2">The sequence shown here is derived from an EMBL/GenBank/DDBJ whole genome shotgun (WGS) entry which is preliminary data.</text>
</comment>